<evidence type="ECO:0000256" key="9">
    <source>
        <dbReference type="ARBA" id="ARBA00023102"/>
    </source>
</evidence>
<feature type="active site" description="Proton donor" evidence="11">
    <location>
        <position position="127"/>
    </location>
</feature>
<dbReference type="RefSeq" id="WP_400256300.1">
    <property type="nucleotide sequence ID" value="NZ_CAYAYE010000014.1"/>
</dbReference>
<sequence length="235" mass="25393">MIVIPAVDILGGRAVQLVGGKPGTEKISLPDPWSVAKSWEDKGAERLHVVDLDAAMSNGDNLSAISSIVDHTNVPIEVGGGIRTTEKAESLLELGVDIVVGTRAVMDIKWLKDLADSYPYRVILALDVKKGMIQVKGWKESSPESLESILRNTSELPLKGVLHTNVDVEGQNKGINVEETESFRAMCPHPIIESGGISSKSDIALLEKIGIEFAVVGMAIYTGAIMPEDIWRKQK</sequence>
<dbReference type="InterPro" id="IPR006062">
    <property type="entry name" value="His_biosynth"/>
</dbReference>
<keyword evidence="8 11" id="KW-0028">Amino-acid biosynthesis</keyword>
<evidence type="ECO:0000256" key="4">
    <source>
        <dbReference type="ARBA" id="ARBA00009667"/>
    </source>
</evidence>
<dbReference type="InterPro" id="IPR011060">
    <property type="entry name" value="RibuloseP-bd_barrel"/>
</dbReference>
<accession>A0A8J8PB62</accession>
<dbReference type="PANTHER" id="PTHR43090">
    <property type="entry name" value="1-(5-PHOSPHORIBOSYL)-5-[(5-PHOSPHORIBOSYLAMINO)METHYLIDENEAMINO] IMIDAZOLE-4-CARBOXAMIDE ISOMERASE"/>
    <property type="match status" value="1"/>
</dbReference>
<dbReference type="InterPro" id="IPR044524">
    <property type="entry name" value="Isoase_HisA-like"/>
</dbReference>
<dbReference type="Proteomes" id="UP000752814">
    <property type="component" value="Unassembled WGS sequence"/>
</dbReference>
<comment type="caution">
    <text evidence="13">The sequence shown here is derived from an EMBL/GenBank/DDBJ whole genome shotgun (WGS) entry which is preliminary data.</text>
</comment>
<keyword evidence="10 11" id="KW-0413">Isomerase</keyword>
<dbReference type="GO" id="GO:0000105">
    <property type="term" value="P:L-histidine biosynthetic process"/>
    <property type="evidence" value="ECO:0007669"/>
    <property type="project" value="UniProtKB-UniRule"/>
</dbReference>
<dbReference type="HAMAP" id="MF_01014">
    <property type="entry name" value="HisA"/>
    <property type="match status" value="1"/>
</dbReference>
<dbReference type="SUPFAM" id="SSF51366">
    <property type="entry name" value="Ribulose-phoshate binding barrel"/>
    <property type="match status" value="1"/>
</dbReference>
<dbReference type="InterPro" id="IPR013785">
    <property type="entry name" value="Aldolase_TIM"/>
</dbReference>
<organism evidence="13 14">
    <name type="scientific">Candidatus Methanomassiliicoccus intestinalis</name>
    <dbReference type="NCBI Taxonomy" id="1406512"/>
    <lineage>
        <taxon>Archaea</taxon>
        <taxon>Methanobacteriati</taxon>
        <taxon>Thermoplasmatota</taxon>
        <taxon>Thermoplasmata</taxon>
        <taxon>Methanomassiliicoccales</taxon>
        <taxon>Methanomassiliicoccaceae</taxon>
        <taxon>Methanomassiliicoccus</taxon>
    </lineage>
</organism>
<dbReference type="CDD" id="cd04732">
    <property type="entry name" value="HisA"/>
    <property type="match status" value="1"/>
</dbReference>
<dbReference type="UniPathway" id="UPA00031">
    <property type="reaction ID" value="UER00009"/>
</dbReference>
<dbReference type="EC" id="5.3.1.16" evidence="5 11"/>
<evidence type="ECO:0000256" key="2">
    <source>
        <dbReference type="ARBA" id="ARBA00004496"/>
    </source>
</evidence>
<dbReference type="InterPro" id="IPR023016">
    <property type="entry name" value="HisA/PriA"/>
</dbReference>
<evidence type="ECO:0000256" key="3">
    <source>
        <dbReference type="ARBA" id="ARBA00005133"/>
    </source>
</evidence>
<comment type="pathway">
    <text evidence="3 11">Amino-acid biosynthesis; L-histidine biosynthesis; L-histidine from 5-phospho-alpha-D-ribose 1-diphosphate: step 4/9.</text>
</comment>
<evidence type="ECO:0000256" key="6">
    <source>
        <dbReference type="ARBA" id="ARBA00018464"/>
    </source>
</evidence>
<evidence type="ECO:0000313" key="13">
    <source>
        <dbReference type="EMBL" id="TQS82894.1"/>
    </source>
</evidence>
<gene>
    <name evidence="11" type="primary">hisA</name>
    <name evidence="13" type="ORF">A3207_02825</name>
</gene>
<evidence type="ECO:0000256" key="10">
    <source>
        <dbReference type="ARBA" id="ARBA00023235"/>
    </source>
</evidence>
<evidence type="ECO:0000256" key="7">
    <source>
        <dbReference type="ARBA" id="ARBA00022490"/>
    </source>
</evidence>
<evidence type="ECO:0000256" key="11">
    <source>
        <dbReference type="HAMAP-Rule" id="MF_01014"/>
    </source>
</evidence>
<comment type="similarity">
    <text evidence="4 11 12">Belongs to the HisA/HisF family.</text>
</comment>
<dbReference type="Gene3D" id="3.20.20.70">
    <property type="entry name" value="Aldolase class I"/>
    <property type="match status" value="1"/>
</dbReference>
<name>A0A8J8PB62_9ARCH</name>
<comment type="subcellular location">
    <subcellularLocation>
        <location evidence="2 11">Cytoplasm</location>
    </subcellularLocation>
</comment>
<reference evidence="13" key="1">
    <citation type="submission" date="2016-03" db="EMBL/GenBank/DDBJ databases">
        <authorList>
            <person name="Borrel G."/>
            <person name="Mccann A."/>
            <person name="O'Toole P.W."/>
        </authorList>
    </citation>
    <scope>NUCLEOTIDE SEQUENCE</scope>
    <source>
        <strain evidence="13">183</strain>
    </source>
</reference>
<dbReference type="AlphaFoldDB" id="A0A8J8PB62"/>
<evidence type="ECO:0000256" key="8">
    <source>
        <dbReference type="ARBA" id="ARBA00022605"/>
    </source>
</evidence>
<protein>
    <recommendedName>
        <fullName evidence="6 11">1-(5-phosphoribosyl)-5-[(5-phosphoribosylamino)methylideneamino] imidazole-4-carboxamide isomerase</fullName>
        <ecNumber evidence="5 11">5.3.1.16</ecNumber>
    </recommendedName>
    <alternativeName>
        <fullName evidence="11">Phosphoribosylformimino-5-aminoimidazole carboxamide ribotide isomerase</fullName>
    </alternativeName>
</protein>
<evidence type="ECO:0000313" key="14">
    <source>
        <dbReference type="Proteomes" id="UP000752814"/>
    </source>
</evidence>
<feature type="active site" description="Proton acceptor" evidence="11">
    <location>
        <position position="8"/>
    </location>
</feature>
<dbReference type="PANTHER" id="PTHR43090:SF2">
    <property type="entry name" value="1-(5-PHOSPHORIBOSYL)-5-[(5-PHOSPHORIBOSYLAMINO)METHYLIDENEAMINO] IMIDAZOLE-4-CARBOXAMIDE ISOMERASE"/>
    <property type="match status" value="1"/>
</dbReference>
<dbReference type="GO" id="GO:0005737">
    <property type="term" value="C:cytoplasm"/>
    <property type="evidence" value="ECO:0007669"/>
    <property type="project" value="UniProtKB-SubCell"/>
</dbReference>
<keyword evidence="7 11" id="KW-0963">Cytoplasm</keyword>
<keyword evidence="9 11" id="KW-0368">Histidine biosynthesis</keyword>
<comment type="catalytic activity">
    <reaction evidence="1 11">
        <text>1-(5-phospho-beta-D-ribosyl)-5-[(5-phospho-beta-D-ribosylamino)methylideneamino]imidazole-4-carboxamide = 5-[(5-phospho-1-deoxy-D-ribulos-1-ylimino)methylamino]-1-(5-phospho-beta-D-ribosyl)imidazole-4-carboxamide</text>
        <dbReference type="Rhea" id="RHEA:15469"/>
        <dbReference type="ChEBI" id="CHEBI:58435"/>
        <dbReference type="ChEBI" id="CHEBI:58525"/>
        <dbReference type="EC" id="5.3.1.16"/>
    </reaction>
</comment>
<dbReference type="FunFam" id="3.20.20.70:FF:000009">
    <property type="entry name" value="1-(5-phosphoribosyl)-5-[(5-phosphoribosylamino)methylideneamino] imidazole-4-carboxamide isomerase"/>
    <property type="match status" value="1"/>
</dbReference>
<dbReference type="GO" id="GO:0003949">
    <property type="term" value="F:1-(5-phosphoribosyl)-5-[(5-phosphoribosylamino)methylideneamino]imidazole-4-carboxamide isomerase activity"/>
    <property type="evidence" value="ECO:0007669"/>
    <property type="project" value="UniProtKB-UniRule"/>
</dbReference>
<dbReference type="GO" id="GO:0000162">
    <property type="term" value="P:L-tryptophan biosynthetic process"/>
    <property type="evidence" value="ECO:0007669"/>
    <property type="project" value="TreeGrafter"/>
</dbReference>
<proteinExistence type="inferred from homology"/>
<dbReference type="Pfam" id="PF00977">
    <property type="entry name" value="His_biosynth"/>
    <property type="match status" value="1"/>
</dbReference>
<evidence type="ECO:0000256" key="12">
    <source>
        <dbReference type="RuleBase" id="RU003657"/>
    </source>
</evidence>
<dbReference type="EMBL" id="LVVT01000014">
    <property type="protein sequence ID" value="TQS82894.1"/>
    <property type="molecule type" value="Genomic_DNA"/>
</dbReference>
<evidence type="ECO:0000256" key="1">
    <source>
        <dbReference type="ARBA" id="ARBA00000901"/>
    </source>
</evidence>
<evidence type="ECO:0000256" key="5">
    <source>
        <dbReference type="ARBA" id="ARBA00012550"/>
    </source>
</evidence>